<gene>
    <name evidence="4" type="ORF">SAMN05444001_1045</name>
</gene>
<sequence length="344" mass="40041">MEQNKDIELLLSRLFANEELTSDEKLFIDEWFSMSEENRYYYNELRLIWGNANPAFPRDEIDVEKAKRRVLQTIRKRRSKINVVVHIFRTVAAILFIPLLLTLGYMYNATDKEENEQVVYNEVFADSFTRSAVILPDGSKIWLNSKSSLIYPLKFKDSRREVELKGEGYFEVHADKNSPFIVTCNSQKIVATGTKFSVQAYNPENMIVSLGEGVVTVKRPDDSNLAQLKPNQTLKYNSIQDASVVITEDVYKRYAWKDAKIVFRNDPLDEVMERLSRIYNVRIIISDPEIKKYTLRATFEDETINDILFLIKATSPIMYKELPRSIDEKTGNINQKTFVISKRK</sequence>
<proteinExistence type="predicted"/>
<dbReference type="PANTHER" id="PTHR30273">
    <property type="entry name" value="PERIPLASMIC SIGNAL SENSOR AND SIGMA FACTOR ACTIVATOR FECR-RELATED"/>
    <property type="match status" value="1"/>
</dbReference>
<evidence type="ECO:0000256" key="1">
    <source>
        <dbReference type="SAM" id="Phobius"/>
    </source>
</evidence>
<protein>
    <submittedName>
        <fullName evidence="4">FecR family protein</fullName>
    </submittedName>
</protein>
<dbReference type="PIRSF" id="PIRSF018266">
    <property type="entry name" value="FecR"/>
    <property type="match status" value="1"/>
</dbReference>
<keyword evidence="1" id="KW-0812">Transmembrane</keyword>
<name>A0A8G2F0S6_9BACT</name>
<dbReference type="InterPro" id="IPR006860">
    <property type="entry name" value="FecR"/>
</dbReference>
<feature type="transmembrane region" description="Helical" evidence="1">
    <location>
        <begin position="83"/>
        <end position="107"/>
    </location>
</feature>
<accession>A0A8G2F0S6</accession>
<evidence type="ECO:0000313" key="5">
    <source>
        <dbReference type="Proteomes" id="UP000236725"/>
    </source>
</evidence>
<dbReference type="Gene3D" id="2.60.120.1440">
    <property type="match status" value="1"/>
</dbReference>
<reference evidence="4 5" key="1">
    <citation type="submission" date="2016-10" db="EMBL/GenBank/DDBJ databases">
        <authorList>
            <person name="Varghese N."/>
            <person name="Submissions S."/>
        </authorList>
    </citation>
    <scope>NUCLEOTIDE SEQUENCE [LARGE SCALE GENOMIC DNA]</scope>
    <source>
        <strain evidence="4 5">DSM 29073</strain>
    </source>
</reference>
<dbReference type="Pfam" id="PF16344">
    <property type="entry name" value="FecR_C"/>
    <property type="match status" value="1"/>
</dbReference>
<feature type="domain" description="FecR protein" evidence="2">
    <location>
        <begin position="131"/>
        <end position="215"/>
    </location>
</feature>
<keyword evidence="5" id="KW-1185">Reference proteome</keyword>
<comment type="caution">
    <text evidence="4">The sequence shown here is derived from an EMBL/GenBank/DDBJ whole genome shotgun (WGS) entry which is preliminary data.</text>
</comment>
<dbReference type="GO" id="GO:0016989">
    <property type="term" value="F:sigma factor antagonist activity"/>
    <property type="evidence" value="ECO:0007669"/>
    <property type="project" value="TreeGrafter"/>
</dbReference>
<evidence type="ECO:0000259" key="2">
    <source>
        <dbReference type="Pfam" id="PF04773"/>
    </source>
</evidence>
<dbReference type="EMBL" id="FNVS01000004">
    <property type="protein sequence ID" value="SEF64180.1"/>
    <property type="molecule type" value="Genomic_DNA"/>
</dbReference>
<dbReference type="Pfam" id="PF04773">
    <property type="entry name" value="FecR"/>
    <property type="match status" value="1"/>
</dbReference>
<feature type="domain" description="Protein FecR C-terminal" evidence="3">
    <location>
        <begin position="260"/>
        <end position="320"/>
    </location>
</feature>
<dbReference type="Proteomes" id="UP000236725">
    <property type="component" value="Unassembled WGS sequence"/>
</dbReference>
<evidence type="ECO:0000259" key="3">
    <source>
        <dbReference type="Pfam" id="PF16344"/>
    </source>
</evidence>
<dbReference type="RefSeq" id="WP_103982659.1">
    <property type="nucleotide sequence ID" value="NZ_FNVS01000004.1"/>
</dbReference>
<dbReference type="InterPro" id="IPR032508">
    <property type="entry name" value="FecR_C"/>
</dbReference>
<dbReference type="InterPro" id="IPR012373">
    <property type="entry name" value="Ferrdict_sens_TM"/>
</dbReference>
<dbReference type="PANTHER" id="PTHR30273:SF2">
    <property type="entry name" value="PROTEIN FECR"/>
    <property type="match status" value="1"/>
</dbReference>
<keyword evidence="1" id="KW-1133">Transmembrane helix</keyword>
<dbReference type="Gene3D" id="3.55.50.30">
    <property type="match status" value="1"/>
</dbReference>
<dbReference type="AlphaFoldDB" id="A0A8G2F0S6"/>
<evidence type="ECO:0000313" key="4">
    <source>
        <dbReference type="EMBL" id="SEF64180.1"/>
    </source>
</evidence>
<keyword evidence="1" id="KW-0472">Membrane</keyword>
<organism evidence="4 5">
    <name type="scientific">Parabacteroides chinchillae</name>
    <dbReference type="NCBI Taxonomy" id="871327"/>
    <lineage>
        <taxon>Bacteria</taxon>
        <taxon>Pseudomonadati</taxon>
        <taxon>Bacteroidota</taxon>
        <taxon>Bacteroidia</taxon>
        <taxon>Bacteroidales</taxon>
        <taxon>Tannerellaceae</taxon>
        <taxon>Parabacteroides</taxon>
    </lineage>
</organism>